<name>A0A173GE95_9CAUD</name>
<evidence type="ECO:0000256" key="1">
    <source>
        <dbReference type="SAM" id="MobiDB-lite"/>
    </source>
</evidence>
<accession>A0A173GE95</accession>
<organism evidence="2 3">
    <name type="scientific">Erwinia phage vB_EamM_Simmy50</name>
    <dbReference type="NCBI Taxonomy" id="1815988"/>
    <lineage>
        <taxon>Viruses</taxon>
        <taxon>Duplodnaviria</taxon>
        <taxon>Heunggongvirae</taxon>
        <taxon>Uroviricota</taxon>
        <taxon>Caudoviricetes</taxon>
        <taxon>Chimalliviridae</taxon>
        <taxon>Agricanvirus</taxon>
        <taxon>Agricanvirus simmy50</taxon>
    </lineage>
</organism>
<evidence type="ECO:0000313" key="2">
    <source>
        <dbReference type="EMBL" id="ANH51719.1"/>
    </source>
</evidence>
<evidence type="ECO:0000313" key="3">
    <source>
        <dbReference type="Proteomes" id="UP000222975"/>
    </source>
</evidence>
<feature type="compositionally biased region" description="Polar residues" evidence="1">
    <location>
        <begin position="346"/>
        <end position="358"/>
    </location>
</feature>
<feature type="region of interest" description="Disordered" evidence="1">
    <location>
        <begin position="343"/>
        <end position="379"/>
    </location>
</feature>
<dbReference type="EMBL" id="KU886223">
    <property type="protein sequence ID" value="ANH51719.1"/>
    <property type="molecule type" value="Genomic_DNA"/>
</dbReference>
<dbReference type="Proteomes" id="UP000222975">
    <property type="component" value="Segment"/>
</dbReference>
<feature type="compositionally biased region" description="Basic residues" evidence="1">
    <location>
        <begin position="368"/>
        <end position="379"/>
    </location>
</feature>
<proteinExistence type="predicted"/>
<gene>
    <name evidence="2" type="ORF">SIMMY50_261</name>
</gene>
<keyword evidence="3" id="KW-1185">Reference proteome</keyword>
<reference evidence="3" key="1">
    <citation type="submission" date="2016-03" db="EMBL/GenBank/DDBJ databases">
        <authorList>
            <person name="Sharma R."/>
            <person name="Simister A.R."/>
            <person name="Berg J.A."/>
            <person name="Jensen G.L."/>
            <person name="Keele B.R."/>
            <person name="Ward M.E.H."/>
            <person name="Breakwell D.P."/>
            <person name="Hope S."/>
            <person name="Grose J.H."/>
        </authorList>
    </citation>
    <scope>NUCLEOTIDE SEQUENCE [LARGE SCALE GENOMIC DNA]</scope>
</reference>
<sequence>MALDQEYYEKALGILLTKGFSNQEADQIATTLSVYLPMRFIKAGVWALMPYDQHPADSLAFKHMRLLDRIPELKKPVILQMPTDFTYTTYGQEYCPGADAPTYTTGPDGYTHHPVGWESGITGMPGVMGPAGDDNIEVSDLTCDRPQSDFRLSLPAESMVRQFTVVMRVGGKPIKMTLEELIQEIGGYDKLPASARAAIDRVMEEHRNAPVSTVSVRTPLPGGVSQEQADYLKLGDLSDIEGIKRAYPIIDEKTAERMSKLHCQLNQHIARVHREPRDVEVFDLLAGDHSQRIFQSRHAKRQYPNSLFEKFLPDQADIGEPEGMTVKIKTHSVRHFGHGLEISTPLFGQSHKNPTGPQTMPGLEKGRDGKRKRNKKGKR</sequence>
<protein>
    <submittedName>
        <fullName evidence="2">Uncharacterized protein</fullName>
    </submittedName>
</protein>